<keyword evidence="1" id="KW-0812">Transmembrane</keyword>
<dbReference type="EMBL" id="CP116805">
    <property type="protein sequence ID" value="WCL55219.1"/>
    <property type="molecule type" value="Genomic_DNA"/>
</dbReference>
<organism evidence="3 4">
    <name type="scientific">Gimibacter soli</name>
    <dbReference type="NCBI Taxonomy" id="3024400"/>
    <lineage>
        <taxon>Bacteria</taxon>
        <taxon>Pseudomonadati</taxon>
        <taxon>Pseudomonadota</taxon>
        <taxon>Alphaproteobacteria</taxon>
        <taxon>Kordiimonadales</taxon>
        <taxon>Temperatibacteraceae</taxon>
        <taxon>Gimibacter</taxon>
    </lineage>
</organism>
<dbReference type="Pfam" id="PF04397">
    <property type="entry name" value="LytTR"/>
    <property type="match status" value="1"/>
</dbReference>
<protein>
    <submittedName>
        <fullName evidence="3">LytTR family DNA-binding domain-containing protein</fullName>
    </submittedName>
</protein>
<feature type="transmembrane region" description="Helical" evidence="1">
    <location>
        <begin position="20"/>
        <end position="39"/>
    </location>
</feature>
<evidence type="ECO:0000313" key="4">
    <source>
        <dbReference type="Proteomes" id="UP001217500"/>
    </source>
</evidence>
<evidence type="ECO:0000256" key="1">
    <source>
        <dbReference type="SAM" id="Phobius"/>
    </source>
</evidence>
<evidence type="ECO:0000313" key="3">
    <source>
        <dbReference type="EMBL" id="WCL55219.1"/>
    </source>
</evidence>
<dbReference type="PROSITE" id="PS50930">
    <property type="entry name" value="HTH_LYTTR"/>
    <property type="match status" value="1"/>
</dbReference>
<accession>A0AAE9XS77</accession>
<sequence>MTGERLFRLWGAPDNRKSFALKVAGMLVAGFTLGTITPYDSAGLPVPLRYAYWVFSVLLGLAVARPIAEWVIPRLIEKGRSALSIFMLFCAAISVPIFVYVIAADVAVYFGAQHPNSLSWGSLLHFLGDVPVQYFGSILFGYAFWYFQVFIIVVLVFGGLGLALERYAMPDDAPAAFQPEAGHLFLRRLPDAIGKKLVCLSMEDHYVRAHTEKGDTLLFMRMSDAVDELKGYPGAQVHRSWWVAFDAIDRVVRDSRRHVVKLTNGEAVPVSKTYLDNLAPFLPEQERA</sequence>
<proteinExistence type="predicted"/>
<dbReference type="AlphaFoldDB" id="A0AAE9XS77"/>
<gene>
    <name evidence="3" type="ORF">PH603_05540</name>
</gene>
<keyword evidence="1" id="KW-0472">Membrane</keyword>
<dbReference type="KEGG" id="gso:PH603_05540"/>
<dbReference type="InterPro" id="IPR007492">
    <property type="entry name" value="LytTR_DNA-bd_dom"/>
</dbReference>
<reference evidence="3" key="1">
    <citation type="submission" date="2023-01" db="EMBL/GenBank/DDBJ databases">
        <title>The genome sequence of Kordiimonadaceae bacterium 6D33.</title>
        <authorList>
            <person name="Liu Y."/>
        </authorList>
    </citation>
    <scope>NUCLEOTIDE SEQUENCE</scope>
    <source>
        <strain evidence="3">6D33</strain>
    </source>
</reference>
<name>A0AAE9XS77_9PROT</name>
<dbReference type="Proteomes" id="UP001217500">
    <property type="component" value="Chromosome"/>
</dbReference>
<feature type="transmembrane region" description="Helical" evidence="1">
    <location>
        <begin position="132"/>
        <end position="160"/>
    </location>
</feature>
<evidence type="ECO:0000259" key="2">
    <source>
        <dbReference type="PROSITE" id="PS50930"/>
    </source>
</evidence>
<dbReference type="RefSeq" id="WP_289504999.1">
    <property type="nucleotide sequence ID" value="NZ_CP116805.1"/>
</dbReference>
<keyword evidence="1" id="KW-1133">Transmembrane helix</keyword>
<feature type="domain" description="HTH LytTR-type" evidence="2">
    <location>
        <begin position="200"/>
        <end position="284"/>
    </location>
</feature>
<feature type="transmembrane region" description="Helical" evidence="1">
    <location>
        <begin position="51"/>
        <end position="72"/>
    </location>
</feature>
<feature type="transmembrane region" description="Helical" evidence="1">
    <location>
        <begin position="84"/>
        <end position="112"/>
    </location>
</feature>
<dbReference type="Gene3D" id="2.40.50.1020">
    <property type="entry name" value="LytTr DNA-binding domain"/>
    <property type="match status" value="1"/>
</dbReference>
<keyword evidence="4" id="KW-1185">Reference proteome</keyword>
<dbReference type="GO" id="GO:0003677">
    <property type="term" value="F:DNA binding"/>
    <property type="evidence" value="ECO:0007669"/>
    <property type="project" value="UniProtKB-KW"/>
</dbReference>
<dbReference type="SMART" id="SM00850">
    <property type="entry name" value="LytTR"/>
    <property type="match status" value="1"/>
</dbReference>
<keyword evidence="3" id="KW-0238">DNA-binding</keyword>